<feature type="region of interest" description="Disordered" evidence="1">
    <location>
        <begin position="27"/>
        <end position="67"/>
    </location>
</feature>
<sequence>MRTRLLRPLQLGLPAAAVLALALSGCSDPAPADPAPTAPAAPATPAAAPASGGVQVGSSTTGSDGLTVRYLDGGTVKTVRVEDFPR</sequence>
<evidence type="ECO:0000256" key="2">
    <source>
        <dbReference type="SAM" id="SignalP"/>
    </source>
</evidence>
<organism evidence="3 4">
    <name type="scientific">Microlunatus sagamiharensis</name>
    <dbReference type="NCBI Taxonomy" id="546874"/>
    <lineage>
        <taxon>Bacteria</taxon>
        <taxon>Bacillati</taxon>
        <taxon>Actinomycetota</taxon>
        <taxon>Actinomycetes</taxon>
        <taxon>Propionibacteriales</taxon>
        <taxon>Propionibacteriaceae</taxon>
        <taxon>Microlunatus</taxon>
    </lineage>
</organism>
<evidence type="ECO:0000256" key="1">
    <source>
        <dbReference type="SAM" id="MobiDB-lite"/>
    </source>
</evidence>
<dbReference type="AlphaFoldDB" id="A0A1H2LG90"/>
<feature type="chain" id="PRO_5009279341" evidence="2">
    <location>
        <begin position="33"/>
        <end position="86"/>
    </location>
</feature>
<protein>
    <submittedName>
        <fullName evidence="3">Uncharacterized protein</fullName>
    </submittedName>
</protein>
<dbReference type="Proteomes" id="UP000198825">
    <property type="component" value="Chromosome I"/>
</dbReference>
<dbReference type="PROSITE" id="PS51257">
    <property type="entry name" value="PROKAR_LIPOPROTEIN"/>
    <property type="match status" value="1"/>
</dbReference>
<evidence type="ECO:0000313" key="3">
    <source>
        <dbReference type="EMBL" id="SDU80027.1"/>
    </source>
</evidence>
<gene>
    <name evidence="3" type="ORF">SAMN04488544_0100</name>
</gene>
<feature type="compositionally biased region" description="Low complexity" evidence="1">
    <location>
        <begin position="40"/>
        <end position="63"/>
    </location>
</feature>
<dbReference type="RefSeq" id="WP_091072167.1">
    <property type="nucleotide sequence ID" value="NZ_LT629799.1"/>
</dbReference>
<evidence type="ECO:0000313" key="4">
    <source>
        <dbReference type="Proteomes" id="UP000198825"/>
    </source>
</evidence>
<name>A0A1H2LG90_9ACTN</name>
<keyword evidence="2" id="KW-0732">Signal</keyword>
<dbReference type="EMBL" id="LT629799">
    <property type="protein sequence ID" value="SDU80027.1"/>
    <property type="molecule type" value="Genomic_DNA"/>
</dbReference>
<reference evidence="4" key="1">
    <citation type="submission" date="2016-10" db="EMBL/GenBank/DDBJ databases">
        <authorList>
            <person name="Varghese N."/>
            <person name="Submissions S."/>
        </authorList>
    </citation>
    <scope>NUCLEOTIDE SEQUENCE [LARGE SCALE GENOMIC DNA]</scope>
    <source>
        <strain evidence="4">DSM 21743</strain>
    </source>
</reference>
<accession>A0A1H2LG90</accession>
<proteinExistence type="predicted"/>
<keyword evidence="4" id="KW-1185">Reference proteome</keyword>
<feature type="signal peptide" evidence="2">
    <location>
        <begin position="1"/>
        <end position="32"/>
    </location>
</feature>